<dbReference type="InterPro" id="IPR008271">
    <property type="entry name" value="Ser/Thr_kinase_AS"/>
</dbReference>
<dbReference type="AlphaFoldDB" id="X0WYT5"/>
<comment type="caution">
    <text evidence="2">The sequence shown here is derived from an EMBL/GenBank/DDBJ whole genome shotgun (WGS) entry which is preliminary data.</text>
</comment>
<dbReference type="PROSITE" id="PS50011">
    <property type="entry name" value="PROTEIN_KINASE_DOM"/>
    <property type="match status" value="1"/>
</dbReference>
<evidence type="ECO:0000313" key="2">
    <source>
        <dbReference type="EMBL" id="GAG36099.1"/>
    </source>
</evidence>
<gene>
    <name evidence="2" type="ORF">S01H1_70763</name>
</gene>
<reference evidence="2" key="1">
    <citation type="journal article" date="2014" name="Front. Microbiol.">
        <title>High frequency of phylogenetically diverse reductive dehalogenase-homologous genes in deep subseafloor sedimentary metagenomes.</title>
        <authorList>
            <person name="Kawai M."/>
            <person name="Futagami T."/>
            <person name="Toyoda A."/>
            <person name="Takaki Y."/>
            <person name="Nishi S."/>
            <person name="Hori S."/>
            <person name="Arai W."/>
            <person name="Tsubouchi T."/>
            <person name="Morono Y."/>
            <person name="Uchiyama I."/>
            <person name="Ito T."/>
            <person name="Fujiyama A."/>
            <person name="Inagaki F."/>
            <person name="Takami H."/>
        </authorList>
    </citation>
    <scope>NUCLEOTIDE SEQUENCE</scope>
    <source>
        <strain evidence="2">Expedition CK06-06</strain>
    </source>
</reference>
<dbReference type="InterPro" id="IPR000719">
    <property type="entry name" value="Prot_kinase_dom"/>
</dbReference>
<feature type="domain" description="Protein kinase" evidence="1">
    <location>
        <begin position="1"/>
        <end position="126"/>
    </location>
</feature>
<dbReference type="PROSITE" id="PS00108">
    <property type="entry name" value="PROTEIN_KINASE_ST"/>
    <property type="match status" value="1"/>
</dbReference>
<dbReference type="Gene3D" id="1.10.510.10">
    <property type="entry name" value="Transferase(Phosphotransferase) domain 1"/>
    <property type="match status" value="1"/>
</dbReference>
<evidence type="ECO:0000259" key="1">
    <source>
        <dbReference type="PROSITE" id="PS50011"/>
    </source>
</evidence>
<dbReference type="SUPFAM" id="SSF56112">
    <property type="entry name" value="Protein kinase-like (PK-like)"/>
    <property type="match status" value="1"/>
</dbReference>
<dbReference type="InterPro" id="IPR011009">
    <property type="entry name" value="Kinase-like_dom_sf"/>
</dbReference>
<dbReference type="GO" id="GO:0004672">
    <property type="term" value="F:protein kinase activity"/>
    <property type="evidence" value="ECO:0007669"/>
    <property type="project" value="InterPro"/>
</dbReference>
<organism evidence="2">
    <name type="scientific">marine sediment metagenome</name>
    <dbReference type="NCBI Taxonomy" id="412755"/>
    <lineage>
        <taxon>unclassified sequences</taxon>
        <taxon>metagenomes</taxon>
        <taxon>ecological metagenomes</taxon>
    </lineage>
</organism>
<proteinExistence type="predicted"/>
<dbReference type="EMBL" id="BARS01047076">
    <property type="protein sequence ID" value="GAG36099.1"/>
    <property type="molecule type" value="Genomic_DNA"/>
</dbReference>
<protein>
    <recommendedName>
        <fullName evidence="1">Protein kinase domain-containing protein</fullName>
    </recommendedName>
</protein>
<accession>X0WYT5</accession>
<name>X0WYT5_9ZZZZ</name>
<sequence length="126" mass="14944">TPRPLAYIERRRGTLVWESYLVTECVKGQRLYDFLQDGNVAEEERSKVTQQVRELVDELGKHRISHGDLKHSNILITDNGPVLTDLDGMKVCRCNWMYRVRRRKDLRRFSKRNNCIRPYVKALKQV</sequence>
<dbReference type="Pfam" id="PF00069">
    <property type="entry name" value="Pkinase"/>
    <property type="match status" value="1"/>
</dbReference>
<feature type="non-terminal residue" evidence="2">
    <location>
        <position position="1"/>
    </location>
</feature>
<dbReference type="GO" id="GO:0005524">
    <property type="term" value="F:ATP binding"/>
    <property type="evidence" value="ECO:0007669"/>
    <property type="project" value="InterPro"/>
</dbReference>